<proteinExistence type="predicted"/>
<gene>
    <name evidence="1" type="ORF">WJ33_29115</name>
</gene>
<accession>A0A103R829</accession>
<dbReference type="Proteomes" id="UP000064029">
    <property type="component" value="Unassembled WGS sequence"/>
</dbReference>
<dbReference type="EMBL" id="LOXM01000166">
    <property type="protein sequence ID" value="KVG62950.1"/>
    <property type="molecule type" value="Genomic_DNA"/>
</dbReference>
<dbReference type="RefSeq" id="WP_059754113.1">
    <property type="nucleotide sequence ID" value="NZ_LOXM01000166.1"/>
</dbReference>
<sequence>MKRNTFFVPGIVKAVAAPLAMPDVEQDHEPVLDLGDSRDRRVIADALRALLRERSEALAFAMRVADERDRPRPDASDFALSDIIRLARIVERAERYGETVNEAAPVGAR</sequence>
<evidence type="ECO:0000313" key="2">
    <source>
        <dbReference type="Proteomes" id="UP000064029"/>
    </source>
</evidence>
<dbReference type="AlphaFoldDB" id="A0A103R829"/>
<evidence type="ECO:0000313" key="1">
    <source>
        <dbReference type="EMBL" id="KVG62950.1"/>
    </source>
</evidence>
<protein>
    <submittedName>
        <fullName evidence="1">Uncharacterized protein</fullName>
    </submittedName>
</protein>
<dbReference type="OrthoDB" id="9010159at2"/>
<comment type="caution">
    <text evidence="1">The sequence shown here is derived from an EMBL/GenBank/DDBJ whole genome shotgun (WGS) entry which is preliminary data.</text>
</comment>
<name>A0A103R829_9BURK</name>
<reference evidence="1 2" key="1">
    <citation type="submission" date="2015-11" db="EMBL/GenBank/DDBJ databases">
        <title>Expanding the genomic diversity of Burkholderia species for the development of highly accurate diagnostics.</title>
        <authorList>
            <person name="Sahl J."/>
            <person name="Keim P."/>
            <person name="Wagner D."/>
        </authorList>
    </citation>
    <scope>NUCLEOTIDE SEQUENCE [LARGE SCALE GENOMIC DNA]</scope>
    <source>
        <strain evidence="1 2">MSMB2036</strain>
    </source>
</reference>
<organism evidence="1 2">
    <name type="scientific">Burkholderia ubonensis</name>
    <dbReference type="NCBI Taxonomy" id="101571"/>
    <lineage>
        <taxon>Bacteria</taxon>
        <taxon>Pseudomonadati</taxon>
        <taxon>Pseudomonadota</taxon>
        <taxon>Betaproteobacteria</taxon>
        <taxon>Burkholderiales</taxon>
        <taxon>Burkholderiaceae</taxon>
        <taxon>Burkholderia</taxon>
        <taxon>Burkholderia cepacia complex</taxon>
    </lineage>
</organism>